<comment type="caution">
    <text evidence="3">The sequence shown here is derived from an EMBL/GenBank/DDBJ whole genome shotgun (WGS) entry which is preliminary data.</text>
</comment>
<keyword evidence="1" id="KW-0596">Phosphopantetheine</keyword>
<evidence type="ECO:0000256" key="2">
    <source>
        <dbReference type="ARBA" id="ARBA00022553"/>
    </source>
</evidence>
<dbReference type="PANTHER" id="PTHR43775">
    <property type="entry name" value="FATTY ACID SYNTHASE"/>
    <property type="match status" value="1"/>
</dbReference>
<dbReference type="InterPro" id="IPR001227">
    <property type="entry name" value="Ac_transferase_dom_sf"/>
</dbReference>
<dbReference type="Proteomes" id="UP000663844">
    <property type="component" value="Unassembled WGS sequence"/>
</dbReference>
<gene>
    <name evidence="3" type="ORF">OXD698_LOCUS33503</name>
</gene>
<dbReference type="SUPFAM" id="SSF52151">
    <property type="entry name" value="FabD/lysophospholipase-like"/>
    <property type="match status" value="1"/>
</dbReference>
<dbReference type="GO" id="GO:0004312">
    <property type="term" value="F:fatty acid synthase activity"/>
    <property type="evidence" value="ECO:0007669"/>
    <property type="project" value="TreeGrafter"/>
</dbReference>
<dbReference type="InterPro" id="IPR016039">
    <property type="entry name" value="Thiolase-like"/>
</dbReference>
<dbReference type="Gene3D" id="3.40.366.10">
    <property type="entry name" value="Malonyl-Coenzyme A Acyl Carrier Protein, domain 2"/>
    <property type="match status" value="1"/>
</dbReference>
<dbReference type="InterPro" id="IPR050091">
    <property type="entry name" value="PKS_NRPS_Biosynth_Enz"/>
</dbReference>
<protein>
    <submittedName>
        <fullName evidence="3">Uncharacterized protein</fullName>
    </submittedName>
</protein>
<evidence type="ECO:0000313" key="3">
    <source>
        <dbReference type="EMBL" id="CAF4067241.1"/>
    </source>
</evidence>
<keyword evidence="2" id="KW-0597">Phosphoprotein</keyword>
<name>A0A819TMC7_9BILA</name>
<evidence type="ECO:0000313" key="4">
    <source>
        <dbReference type="Proteomes" id="UP000663844"/>
    </source>
</evidence>
<dbReference type="Gene3D" id="3.40.47.10">
    <property type="match status" value="2"/>
</dbReference>
<dbReference type="PANTHER" id="PTHR43775:SF37">
    <property type="entry name" value="SI:DKEY-61P9.11"/>
    <property type="match status" value="1"/>
</dbReference>
<organism evidence="3 4">
    <name type="scientific">Adineta steineri</name>
    <dbReference type="NCBI Taxonomy" id="433720"/>
    <lineage>
        <taxon>Eukaryota</taxon>
        <taxon>Metazoa</taxon>
        <taxon>Spiralia</taxon>
        <taxon>Gnathifera</taxon>
        <taxon>Rotifera</taxon>
        <taxon>Eurotatoria</taxon>
        <taxon>Bdelloidea</taxon>
        <taxon>Adinetida</taxon>
        <taxon>Adinetidae</taxon>
        <taxon>Adineta</taxon>
    </lineage>
</organism>
<reference evidence="3" key="1">
    <citation type="submission" date="2021-02" db="EMBL/GenBank/DDBJ databases">
        <authorList>
            <person name="Nowell W R."/>
        </authorList>
    </citation>
    <scope>NUCLEOTIDE SEQUENCE</scope>
</reference>
<dbReference type="InterPro" id="IPR016035">
    <property type="entry name" value="Acyl_Trfase/lysoPLipase"/>
</dbReference>
<dbReference type="EMBL" id="CAJOAZ010004604">
    <property type="protein sequence ID" value="CAF4067241.1"/>
    <property type="molecule type" value="Genomic_DNA"/>
</dbReference>
<sequence length="275" mass="30781">MAVQCLRTNEGDMAVCGGVNGIFTPESFLRHSFIGAQSFDDGLALLLLKQLSDAERDGDPIEASCLDRFFNRSNLDPPLLLDLIKIAMCMYHRGITANMQFTSLNPKIDAQKYNLHILQNFVPFPSVSNNEKIAIGVNSFETVSSSTHSIIEEYQPINKTSIENGHIDDGNHIKSKQYFIFIFSTIFVFLNRQQLQEQINAFLTEQASPGLSIISRPTKSLAQKICFVFSGQGPQWWSMELIEKKNEQESRTNDTNIAQPTLFAIQVALAALLIS</sequence>
<dbReference type="GO" id="GO:0006633">
    <property type="term" value="P:fatty acid biosynthetic process"/>
    <property type="evidence" value="ECO:0007669"/>
    <property type="project" value="TreeGrafter"/>
</dbReference>
<proteinExistence type="predicted"/>
<dbReference type="AlphaFoldDB" id="A0A819TMC7"/>
<evidence type="ECO:0000256" key="1">
    <source>
        <dbReference type="ARBA" id="ARBA00022450"/>
    </source>
</evidence>
<dbReference type="SUPFAM" id="SSF53901">
    <property type="entry name" value="Thiolase-like"/>
    <property type="match status" value="2"/>
</dbReference>
<accession>A0A819TMC7</accession>